<keyword evidence="1" id="KW-0472">Membrane</keyword>
<organism evidence="2 3">
    <name type="scientific">Populus trichocarpa</name>
    <name type="common">Western balsam poplar</name>
    <name type="synonym">Populus balsamifera subsp. trichocarpa</name>
    <dbReference type="NCBI Taxonomy" id="3694"/>
    <lineage>
        <taxon>Eukaryota</taxon>
        <taxon>Viridiplantae</taxon>
        <taxon>Streptophyta</taxon>
        <taxon>Embryophyta</taxon>
        <taxon>Tracheophyta</taxon>
        <taxon>Spermatophyta</taxon>
        <taxon>Magnoliopsida</taxon>
        <taxon>eudicotyledons</taxon>
        <taxon>Gunneridae</taxon>
        <taxon>Pentapetalae</taxon>
        <taxon>rosids</taxon>
        <taxon>fabids</taxon>
        <taxon>Malpighiales</taxon>
        <taxon>Salicaceae</taxon>
        <taxon>Saliceae</taxon>
        <taxon>Populus</taxon>
    </lineage>
</organism>
<proteinExistence type="predicted"/>
<name>A0A2K2B598_POPTR</name>
<dbReference type="AlphaFoldDB" id="A0A2K2B598"/>
<keyword evidence="1" id="KW-0812">Transmembrane</keyword>
<dbReference type="InParanoid" id="A0A2K2B598"/>
<evidence type="ECO:0000256" key="1">
    <source>
        <dbReference type="SAM" id="Phobius"/>
    </source>
</evidence>
<dbReference type="Proteomes" id="UP000006729">
    <property type="component" value="Chromosome 3"/>
</dbReference>
<dbReference type="EMBL" id="CM009292">
    <property type="protein sequence ID" value="PNT44951.1"/>
    <property type="molecule type" value="Genomic_DNA"/>
</dbReference>
<sequence length="68" mass="7980">MKLFLDEDEARTDTIVMFEVETLLCTVSLTIGIGMKFNWEILNQYLICSIWLQVFIGCFDLRLIPYIV</sequence>
<evidence type="ECO:0000313" key="2">
    <source>
        <dbReference type="EMBL" id="PNT44951.1"/>
    </source>
</evidence>
<protein>
    <submittedName>
        <fullName evidence="2">Uncharacterized protein</fullName>
    </submittedName>
</protein>
<gene>
    <name evidence="2" type="ORF">POPTR_003G111000</name>
</gene>
<accession>A0A2K2B598</accession>
<keyword evidence="3" id="KW-1185">Reference proteome</keyword>
<feature type="transmembrane region" description="Helical" evidence="1">
    <location>
        <begin position="15"/>
        <end position="33"/>
    </location>
</feature>
<reference evidence="2 3" key="1">
    <citation type="journal article" date="2006" name="Science">
        <title>The genome of black cottonwood, Populus trichocarpa (Torr. &amp; Gray).</title>
        <authorList>
            <person name="Tuskan G.A."/>
            <person name="Difazio S."/>
            <person name="Jansson S."/>
            <person name="Bohlmann J."/>
            <person name="Grigoriev I."/>
            <person name="Hellsten U."/>
            <person name="Putnam N."/>
            <person name="Ralph S."/>
            <person name="Rombauts S."/>
            <person name="Salamov A."/>
            <person name="Schein J."/>
            <person name="Sterck L."/>
            <person name="Aerts A."/>
            <person name="Bhalerao R.R."/>
            <person name="Bhalerao R.P."/>
            <person name="Blaudez D."/>
            <person name="Boerjan W."/>
            <person name="Brun A."/>
            <person name="Brunner A."/>
            <person name="Busov V."/>
            <person name="Campbell M."/>
            <person name="Carlson J."/>
            <person name="Chalot M."/>
            <person name="Chapman J."/>
            <person name="Chen G.L."/>
            <person name="Cooper D."/>
            <person name="Coutinho P.M."/>
            <person name="Couturier J."/>
            <person name="Covert S."/>
            <person name="Cronk Q."/>
            <person name="Cunningham R."/>
            <person name="Davis J."/>
            <person name="Degroeve S."/>
            <person name="Dejardin A."/>
            <person name="Depamphilis C."/>
            <person name="Detter J."/>
            <person name="Dirks B."/>
            <person name="Dubchak I."/>
            <person name="Duplessis S."/>
            <person name="Ehlting J."/>
            <person name="Ellis B."/>
            <person name="Gendler K."/>
            <person name="Goodstein D."/>
            <person name="Gribskov M."/>
            <person name="Grimwood J."/>
            <person name="Groover A."/>
            <person name="Gunter L."/>
            <person name="Hamberger B."/>
            <person name="Heinze B."/>
            <person name="Helariutta Y."/>
            <person name="Henrissat B."/>
            <person name="Holligan D."/>
            <person name="Holt R."/>
            <person name="Huang W."/>
            <person name="Islam-Faridi N."/>
            <person name="Jones S."/>
            <person name="Jones-Rhoades M."/>
            <person name="Jorgensen R."/>
            <person name="Joshi C."/>
            <person name="Kangasjarvi J."/>
            <person name="Karlsson J."/>
            <person name="Kelleher C."/>
            <person name="Kirkpatrick R."/>
            <person name="Kirst M."/>
            <person name="Kohler A."/>
            <person name="Kalluri U."/>
            <person name="Larimer F."/>
            <person name="Leebens-Mack J."/>
            <person name="Leple J.C."/>
            <person name="Locascio P."/>
            <person name="Lou Y."/>
            <person name="Lucas S."/>
            <person name="Martin F."/>
            <person name="Montanini B."/>
            <person name="Napoli C."/>
            <person name="Nelson D.R."/>
            <person name="Nelson C."/>
            <person name="Nieminen K."/>
            <person name="Nilsson O."/>
            <person name="Pereda V."/>
            <person name="Peter G."/>
            <person name="Philippe R."/>
            <person name="Pilate G."/>
            <person name="Poliakov A."/>
            <person name="Razumovskaya J."/>
            <person name="Richardson P."/>
            <person name="Rinaldi C."/>
            <person name="Ritland K."/>
            <person name="Rouze P."/>
            <person name="Ryaboy D."/>
            <person name="Schmutz J."/>
            <person name="Schrader J."/>
            <person name="Segerman B."/>
            <person name="Shin H."/>
            <person name="Siddiqui A."/>
            <person name="Sterky F."/>
            <person name="Terry A."/>
            <person name="Tsai C.J."/>
            <person name="Uberbacher E."/>
            <person name="Unneberg P."/>
            <person name="Vahala J."/>
            <person name="Wall K."/>
            <person name="Wessler S."/>
            <person name="Yang G."/>
            <person name="Yin T."/>
            <person name="Douglas C."/>
            <person name="Marra M."/>
            <person name="Sandberg G."/>
            <person name="Van de Peer Y."/>
            <person name="Rokhsar D."/>
        </authorList>
    </citation>
    <scope>NUCLEOTIDE SEQUENCE [LARGE SCALE GENOMIC DNA]</scope>
    <source>
        <strain evidence="3">cv. Nisqually</strain>
    </source>
</reference>
<feature type="transmembrane region" description="Helical" evidence="1">
    <location>
        <begin position="45"/>
        <end position="67"/>
    </location>
</feature>
<keyword evidence="1" id="KW-1133">Transmembrane helix</keyword>
<evidence type="ECO:0000313" key="3">
    <source>
        <dbReference type="Proteomes" id="UP000006729"/>
    </source>
</evidence>